<dbReference type="AlphaFoldDB" id="A0A067PDQ2"/>
<evidence type="ECO:0000313" key="7">
    <source>
        <dbReference type="EMBL" id="KDQ34021.1"/>
    </source>
</evidence>
<evidence type="ECO:0000313" key="8">
    <source>
        <dbReference type="Proteomes" id="UP000027073"/>
    </source>
</evidence>
<evidence type="ECO:0000256" key="3">
    <source>
        <dbReference type="ARBA" id="ARBA00022512"/>
    </source>
</evidence>
<comment type="subcellular location">
    <subcellularLocation>
        <location evidence="1 6">Secreted</location>
        <location evidence="1 6">Cell wall</location>
    </subcellularLocation>
</comment>
<accession>A0A067PDQ2</accession>
<keyword evidence="4 6" id="KW-0964">Secreted</keyword>
<keyword evidence="6" id="KW-0732">Signal</keyword>
<dbReference type="GO" id="GO:0009277">
    <property type="term" value="C:fungal-type cell wall"/>
    <property type="evidence" value="ECO:0007669"/>
    <property type="project" value="InterPro"/>
</dbReference>
<comment type="similarity">
    <text evidence="2 6">Belongs to the fungal hydrophobin family.</text>
</comment>
<dbReference type="PROSITE" id="PS51257">
    <property type="entry name" value="PROKAR_LIPOPROTEIN"/>
    <property type="match status" value="1"/>
</dbReference>
<reference evidence="8" key="1">
    <citation type="journal article" date="2014" name="Proc. Natl. Acad. Sci. U.S.A.">
        <title>Extensive sampling of basidiomycete genomes demonstrates inadequacy of the white-rot/brown-rot paradigm for wood decay fungi.</title>
        <authorList>
            <person name="Riley R."/>
            <person name="Salamov A.A."/>
            <person name="Brown D.W."/>
            <person name="Nagy L.G."/>
            <person name="Floudas D."/>
            <person name="Held B.W."/>
            <person name="Levasseur A."/>
            <person name="Lombard V."/>
            <person name="Morin E."/>
            <person name="Otillar R."/>
            <person name="Lindquist E.A."/>
            <person name="Sun H."/>
            <person name="LaButti K.M."/>
            <person name="Schmutz J."/>
            <person name="Jabbour D."/>
            <person name="Luo H."/>
            <person name="Baker S.E."/>
            <person name="Pisabarro A.G."/>
            <person name="Walton J.D."/>
            <person name="Blanchette R.A."/>
            <person name="Henrissat B."/>
            <person name="Martin F."/>
            <person name="Cullen D."/>
            <person name="Hibbett D.S."/>
            <person name="Grigoriev I.V."/>
        </authorList>
    </citation>
    <scope>NUCLEOTIDE SEQUENCE [LARGE SCALE GENOMIC DNA]</scope>
    <source>
        <strain evidence="8">PC15</strain>
    </source>
</reference>
<keyword evidence="5 6" id="KW-1015">Disulfide bond</keyword>
<name>A0A067PDQ2_PLEO1</name>
<dbReference type="InterPro" id="IPR001338">
    <property type="entry name" value="Class_I_Hydrophobin"/>
</dbReference>
<keyword evidence="3 6" id="KW-0134">Cell wall</keyword>
<dbReference type="VEuPathDB" id="FungiDB:PLEOSDRAFT_152348"/>
<organism evidence="7 8">
    <name type="scientific">Pleurotus ostreatus (strain PC15)</name>
    <name type="common">Oyster mushroom</name>
    <dbReference type="NCBI Taxonomy" id="1137138"/>
    <lineage>
        <taxon>Eukaryota</taxon>
        <taxon>Fungi</taxon>
        <taxon>Dikarya</taxon>
        <taxon>Basidiomycota</taxon>
        <taxon>Agaricomycotina</taxon>
        <taxon>Agaricomycetes</taxon>
        <taxon>Agaricomycetidae</taxon>
        <taxon>Agaricales</taxon>
        <taxon>Pleurotineae</taxon>
        <taxon>Pleurotaceae</taxon>
        <taxon>Pleurotus</taxon>
    </lineage>
</organism>
<dbReference type="GO" id="GO:0005199">
    <property type="term" value="F:structural constituent of cell wall"/>
    <property type="evidence" value="ECO:0007669"/>
    <property type="project" value="InterPro"/>
</dbReference>
<sequence length="92" mass="8930">MARRNTPASSCSTSSLACFQNSGTAKDAGIASLIATLGIDVGDIDGLIGATCSPITSIGAGDASCSAKALCCDNNTFKGVAASGCVPVDLSL</sequence>
<dbReference type="HOGENOM" id="CLU_105134_2_0_1"/>
<protein>
    <recommendedName>
        <fullName evidence="6">Hydrophobin</fullName>
    </recommendedName>
</protein>
<dbReference type="EMBL" id="KL198004">
    <property type="protein sequence ID" value="KDQ34021.1"/>
    <property type="molecule type" value="Genomic_DNA"/>
</dbReference>
<dbReference type="Pfam" id="PF01185">
    <property type="entry name" value="Hydrophobin"/>
    <property type="match status" value="1"/>
</dbReference>
<evidence type="ECO:0000256" key="1">
    <source>
        <dbReference type="ARBA" id="ARBA00004191"/>
    </source>
</evidence>
<dbReference type="OrthoDB" id="4225815at2759"/>
<dbReference type="CDD" id="cd23507">
    <property type="entry name" value="hydrophobin_I"/>
    <property type="match status" value="1"/>
</dbReference>
<dbReference type="SMART" id="SM00075">
    <property type="entry name" value="HYDRO"/>
    <property type="match status" value="1"/>
</dbReference>
<gene>
    <name evidence="7" type="ORF">PLEOSDRAFT_152348</name>
</gene>
<evidence type="ECO:0000256" key="2">
    <source>
        <dbReference type="ARBA" id="ARBA00010446"/>
    </source>
</evidence>
<dbReference type="Proteomes" id="UP000027073">
    <property type="component" value="Unassembled WGS sequence"/>
</dbReference>
<evidence type="ECO:0000256" key="5">
    <source>
        <dbReference type="ARBA" id="ARBA00023157"/>
    </source>
</evidence>
<dbReference type="InParanoid" id="A0A067PDQ2"/>
<evidence type="ECO:0000256" key="4">
    <source>
        <dbReference type="ARBA" id="ARBA00022525"/>
    </source>
</evidence>
<proteinExistence type="inferred from homology"/>
<evidence type="ECO:0000256" key="6">
    <source>
        <dbReference type="RuleBase" id="RU365009"/>
    </source>
</evidence>
<dbReference type="STRING" id="1137138.A0A067PDQ2"/>